<sequence>MARSEPGALGGTPAALETDAVYADLLTQVADISDQVVFLQRLIPQVLGMTTDAQAAGLVQEAAALLNTPRAALFLDGRWVGGAPGWLQGCAAPQQPQVLSTGRVYTGPPYRDAWRPTALLSVPFPRGWVALWGKRQFQAGERRLLEAFVSLLDSALQAVQARQEAEHHAAAQRDRVQARAVWRHVVPEQLDDPPGYRVEVHSQPASDFGGDFQFQERDWLVVGDVSGKGLPAAILTAMFAATLPVAARRDDLAGALSEALYRHLERAQAFCTLAALRLSPTGGVRVLNLGHPPALLRRADGTLERFAAQAPPLGTFPIEDLAGVPVWLHPGDQLLLYSDGLSEAERGDGAAETQLGLDAVQQLAHAATTPRRFITGALQALHGYRVMDDLTLLAVQRDPAQRSVTLTLPGSLDVLPDVGEALRRVGGDDHPARLGAELAVTELVVNAVVHGGATRITLRAHADADHLYVTLHDDGTAHDPTAQPTGPAGELREHGYGLLIVRRCTGVWAYDRSGPLNRQTLQFRAPAP</sequence>
<proteinExistence type="predicted"/>
<keyword evidence="1" id="KW-0378">Hydrolase</keyword>
<keyword evidence="4" id="KW-1185">Reference proteome</keyword>
<dbReference type="InterPro" id="IPR003594">
    <property type="entry name" value="HATPase_dom"/>
</dbReference>
<dbReference type="GO" id="GO:0005524">
    <property type="term" value="F:ATP binding"/>
    <property type="evidence" value="ECO:0007669"/>
    <property type="project" value="UniProtKB-KW"/>
</dbReference>
<dbReference type="RefSeq" id="WP_322473442.1">
    <property type="nucleotide sequence ID" value="NZ_JBHRZG010000004.1"/>
</dbReference>
<dbReference type="InterPro" id="IPR036890">
    <property type="entry name" value="HATPase_C_sf"/>
</dbReference>
<gene>
    <name evidence="3" type="ORF">ACFOSB_04360</name>
</gene>
<dbReference type="Gene3D" id="3.30.565.10">
    <property type="entry name" value="Histidine kinase-like ATPase, C-terminal domain"/>
    <property type="match status" value="1"/>
</dbReference>
<dbReference type="SMART" id="SM00331">
    <property type="entry name" value="PP2C_SIG"/>
    <property type="match status" value="1"/>
</dbReference>
<dbReference type="PANTHER" id="PTHR43156:SF2">
    <property type="entry name" value="STAGE II SPORULATION PROTEIN E"/>
    <property type="match status" value="1"/>
</dbReference>
<keyword evidence="3" id="KW-0067">ATP-binding</keyword>
<dbReference type="Gene3D" id="3.60.40.10">
    <property type="entry name" value="PPM-type phosphatase domain"/>
    <property type="match status" value="1"/>
</dbReference>
<protein>
    <submittedName>
        <fullName evidence="3">ATP-binding SpoIIE family protein phosphatase</fullName>
    </submittedName>
</protein>
<dbReference type="SUPFAM" id="SSF55874">
    <property type="entry name" value="ATPase domain of HSP90 chaperone/DNA topoisomerase II/histidine kinase"/>
    <property type="match status" value="1"/>
</dbReference>
<dbReference type="InterPro" id="IPR052016">
    <property type="entry name" value="Bact_Sigma-Reg"/>
</dbReference>
<dbReference type="PANTHER" id="PTHR43156">
    <property type="entry name" value="STAGE II SPORULATION PROTEIN E-RELATED"/>
    <property type="match status" value="1"/>
</dbReference>
<feature type="domain" description="PPM-type phosphatase" evidence="2">
    <location>
        <begin position="193"/>
        <end position="397"/>
    </location>
</feature>
<keyword evidence="3" id="KW-0547">Nucleotide-binding</keyword>
<accession>A0ABV7Z5X5</accession>
<comment type="caution">
    <text evidence="3">The sequence shown here is derived from an EMBL/GenBank/DDBJ whole genome shotgun (WGS) entry which is preliminary data.</text>
</comment>
<dbReference type="Pfam" id="PF13581">
    <property type="entry name" value="HATPase_c_2"/>
    <property type="match status" value="1"/>
</dbReference>
<evidence type="ECO:0000256" key="1">
    <source>
        <dbReference type="ARBA" id="ARBA00022801"/>
    </source>
</evidence>
<evidence type="ECO:0000259" key="2">
    <source>
        <dbReference type="SMART" id="SM00331"/>
    </source>
</evidence>
<evidence type="ECO:0000313" key="4">
    <source>
        <dbReference type="Proteomes" id="UP001595803"/>
    </source>
</evidence>
<dbReference type="SUPFAM" id="SSF81606">
    <property type="entry name" value="PP2C-like"/>
    <property type="match status" value="1"/>
</dbReference>
<name>A0ABV7Z5X5_9DEIO</name>
<evidence type="ECO:0000313" key="3">
    <source>
        <dbReference type="EMBL" id="MFC3832080.1"/>
    </source>
</evidence>
<organism evidence="3 4">
    <name type="scientific">Deinococcus rufus</name>
    <dbReference type="NCBI Taxonomy" id="2136097"/>
    <lineage>
        <taxon>Bacteria</taxon>
        <taxon>Thermotogati</taxon>
        <taxon>Deinococcota</taxon>
        <taxon>Deinococci</taxon>
        <taxon>Deinococcales</taxon>
        <taxon>Deinococcaceae</taxon>
        <taxon>Deinococcus</taxon>
    </lineage>
</organism>
<dbReference type="InterPro" id="IPR001932">
    <property type="entry name" value="PPM-type_phosphatase-like_dom"/>
</dbReference>
<dbReference type="Pfam" id="PF07228">
    <property type="entry name" value="SpoIIE"/>
    <property type="match status" value="1"/>
</dbReference>
<dbReference type="Proteomes" id="UP001595803">
    <property type="component" value="Unassembled WGS sequence"/>
</dbReference>
<dbReference type="InterPro" id="IPR036457">
    <property type="entry name" value="PPM-type-like_dom_sf"/>
</dbReference>
<dbReference type="EMBL" id="JBHRZG010000004">
    <property type="protein sequence ID" value="MFC3832080.1"/>
    <property type="molecule type" value="Genomic_DNA"/>
</dbReference>
<dbReference type="CDD" id="cd16936">
    <property type="entry name" value="HATPase_RsbW-like"/>
    <property type="match status" value="1"/>
</dbReference>
<reference evidence="4" key="1">
    <citation type="journal article" date="2019" name="Int. J. Syst. Evol. Microbiol.">
        <title>The Global Catalogue of Microorganisms (GCM) 10K type strain sequencing project: providing services to taxonomists for standard genome sequencing and annotation.</title>
        <authorList>
            <consortium name="The Broad Institute Genomics Platform"/>
            <consortium name="The Broad Institute Genome Sequencing Center for Infectious Disease"/>
            <person name="Wu L."/>
            <person name="Ma J."/>
        </authorList>
    </citation>
    <scope>NUCLEOTIDE SEQUENCE [LARGE SCALE GENOMIC DNA]</scope>
    <source>
        <strain evidence="4">CCTCC AB 2017081</strain>
    </source>
</reference>